<keyword evidence="3" id="KW-1185">Reference proteome</keyword>
<evidence type="ECO:0000256" key="1">
    <source>
        <dbReference type="SAM" id="MobiDB-lite"/>
    </source>
</evidence>
<dbReference type="Proteomes" id="UP001367676">
    <property type="component" value="Unassembled WGS sequence"/>
</dbReference>
<feature type="compositionally biased region" description="Basic residues" evidence="1">
    <location>
        <begin position="168"/>
        <end position="178"/>
    </location>
</feature>
<protein>
    <submittedName>
        <fullName evidence="2">Uncharacterized protein</fullName>
    </submittedName>
</protein>
<proteinExistence type="predicted"/>
<feature type="compositionally biased region" description="Polar residues" evidence="1">
    <location>
        <begin position="210"/>
        <end position="224"/>
    </location>
</feature>
<sequence>MTPPGTSSVNLNLRFIITHDCAINETPSFMYTSSFRRKSHFCFSLLNSKVNRLDLYLTSVKTNETAAYREINSSRAELTELIAAKRGHMPSAALALRNAGNPNKKTPTANGRSDQLPADTTVADVIDRFGEISPTRRRKRTPGVSRLRSAVAALSGNRRKMENLHGERPHRKGSKRLTRRDDQLLRQLSSSSTHFVLVVPAYSTAAALPSGSSKTSLNNNTARAKTQHEEEEEVVEVEEEEEEEETIRRRRAARKGERSVASSSVIAAT</sequence>
<evidence type="ECO:0000313" key="2">
    <source>
        <dbReference type="EMBL" id="KAK7579713.1"/>
    </source>
</evidence>
<feature type="region of interest" description="Disordered" evidence="1">
    <location>
        <begin position="208"/>
        <end position="269"/>
    </location>
</feature>
<dbReference type="AlphaFoldDB" id="A0AAN9T958"/>
<reference evidence="2 3" key="1">
    <citation type="submission" date="2024-03" db="EMBL/GenBank/DDBJ databases">
        <title>Adaptation during the transition from Ophiocordyceps entomopathogen to insect associate is accompanied by gene loss and intensified selection.</title>
        <authorList>
            <person name="Ward C.M."/>
            <person name="Onetto C.A."/>
            <person name="Borneman A.R."/>
        </authorList>
    </citation>
    <scope>NUCLEOTIDE SEQUENCE [LARGE SCALE GENOMIC DNA]</scope>
    <source>
        <strain evidence="2">AWRI1</strain>
        <tissue evidence="2">Single Adult Female</tissue>
    </source>
</reference>
<feature type="compositionally biased region" description="Acidic residues" evidence="1">
    <location>
        <begin position="229"/>
        <end position="245"/>
    </location>
</feature>
<dbReference type="EMBL" id="JBBCAQ010000034">
    <property type="protein sequence ID" value="KAK7579713.1"/>
    <property type="molecule type" value="Genomic_DNA"/>
</dbReference>
<name>A0AAN9T958_9HEMI</name>
<accession>A0AAN9T958</accession>
<feature type="compositionally biased region" description="Polar residues" evidence="1">
    <location>
        <begin position="260"/>
        <end position="269"/>
    </location>
</feature>
<feature type="region of interest" description="Disordered" evidence="1">
    <location>
        <begin position="155"/>
        <end position="180"/>
    </location>
</feature>
<gene>
    <name evidence="2" type="ORF">V9T40_000342</name>
</gene>
<comment type="caution">
    <text evidence="2">The sequence shown here is derived from an EMBL/GenBank/DDBJ whole genome shotgun (WGS) entry which is preliminary data.</text>
</comment>
<organism evidence="2 3">
    <name type="scientific">Parthenolecanium corni</name>
    <dbReference type="NCBI Taxonomy" id="536013"/>
    <lineage>
        <taxon>Eukaryota</taxon>
        <taxon>Metazoa</taxon>
        <taxon>Ecdysozoa</taxon>
        <taxon>Arthropoda</taxon>
        <taxon>Hexapoda</taxon>
        <taxon>Insecta</taxon>
        <taxon>Pterygota</taxon>
        <taxon>Neoptera</taxon>
        <taxon>Paraneoptera</taxon>
        <taxon>Hemiptera</taxon>
        <taxon>Sternorrhyncha</taxon>
        <taxon>Coccoidea</taxon>
        <taxon>Coccidae</taxon>
        <taxon>Parthenolecanium</taxon>
    </lineage>
</organism>
<evidence type="ECO:0000313" key="3">
    <source>
        <dbReference type="Proteomes" id="UP001367676"/>
    </source>
</evidence>